<dbReference type="SUPFAM" id="SSF53850">
    <property type="entry name" value="Periplasmic binding protein-like II"/>
    <property type="match status" value="1"/>
</dbReference>
<dbReference type="Pfam" id="PF13379">
    <property type="entry name" value="NMT1_2"/>
    <property type="match status" value="1"/>
</dbReference>
<evidence type="ECO:0000256" key="1">
    <source>
        <dbReference type="ARBA" id="ARBA00004308"/>
    </source>
</evidence>
<name>A0A1A6C2U2_9GAMM</name>
<dbReference type="CDD" id="cd13553">
    <property type="entry name" value="PBP2_NrtA_CpmA_like"/>
    <property type="match status" value="1"/>
</dbReference>
<evidence type="ECO:0000256" key="4">
    <source>
        <dbReference type="ARBA" id="ARBA00022519"/>
    </source>
</evidence>
<dbReference type="PANTHER" id="PTHR30024:SF43">
    <property type="entry name" value="BLL4572 PROTEIN"/>
    <property type="match status" value="1"/>
</dbReference>
<dbReference type="AlphaFoldDB" id="A0A1A6C2U2"/>
<evidence type="ECO:0000313" key="7">
    <source>
        <dbReference type="EMBL" id="OBS08874.1"/>
    </source>
</evidence>
<dbReference type="EMBL" id="JQSG02000006">
    <property type="protein sequence ID" value="OBS08874.1"/>
    <property type="molecule type" value="Genomic_DNA"/>
</dbReference>
<proteinExistence type="predicted"/>
<dbReference type="Proteomes" id="UP000029273">
    <property type="component" value="Unassembled WGS sequence"/>
</dbReference>
<feature type="region of interest" description="Disordered" evidence="6">
    <location>
        <begin position="462"/>
        <end position="481"/>
    </location>
</feature>
<gene>
    <name evidence="7" type="ORF">Thpro_023124</name>
</gene>
<protein>
    <submittedName>
        <fullName evidence="7">Nitrate ABC transporter, nitrate-binding protein</fullName>
    </submittedName>
</protein>
<organism evidence="7 8">
    <name type="scientific">Acidihalobacter prosperus</name>
    <dbReference type="NCBI Taxonomy" id="160660"/>
    <lineage>
        <taxon>Bacteria</taxon>
        <taxon>Pseudomonadati</taxon>
        <taxon>Pseudomonadota</taxon>
        <taxon>Gammaproteobacteria</taxon>
        <taxon>Chromatiales</taxon>
        <taxon>Ectothiorhodospiraceae</taxon>
        <taxon>Acidihalobacter</taxon>
    </lineage>
</organism>
<keyword evidence="3" id="KW-1003">Cell membrane</keyword>
<dbReference type="GO" id="GO:0012505">
    <property type="term" value="C:endomembrane system"/>
    <property type="evidence" value="ECO:0007669"/>
    <property type="project" value="UniProtKB-SubCell"/>
</dbReference>
<comment type="caution">
    <text evidence="7">The sequence shown here is derived from an EMBL/GenBank/DDBJ whole genome shotgun (WGS) entry which is preliminary data.</text>
</comment>
<reference evidence="7 8" key="1">
    <citation type="journal article" date="2014" name="Genome Announc.">
        <title>Draft Genome Sequence of the Iron-Oxidizing, Acidophilic, and Halotolerant 'Thiobacillus prosperus' Type Strain DSM 5130.</title>
        <authorList>
            <person name="Ossandon F.J."/>
            <person name="Cardenas J.P."/>
            <person name="Corbett M."/>
            <person name="Quatrini R."/>
            <person name="Holmes D.S."/>
            <person name="Watkin E."/>
        </authorList>
    </citation>
    <scope>NUCLEOTIDE SEQUENCE [LARGE SCALE GENOMIC DNA]</scope>
    <source>
        <strain evidence="7 8">DSM 5130</strain>
    </source>
</reference>
<evidence type="ECO:0000256" key="6">
    <source>
        <dbReference type="SAM" id="MobiDB-lite"/>
    </source>
</evidence>
<evidence type="ECO:0000313" key="8">
    <source>
        <dbReference type="Proteomes" id="UP000029273"/>
    </source>
</evidence>
<keyword evidence="2" id="KW-0813">Transport</keyword>
<evidence type="ECO:0000256" key="3">
    <source>
        <dbReference type="ARBA" id="ARBA00022475"/>
    </source>
</evidence>
<keyword evidence="8" id="KW-1185">Reference proteome</keyword>
<dbReference type="PANTHER" id="PTHR30024">
    <property type="entry name" value="ALIPHATIC SULFONATES-BINDING PROTEIN-RELATED"/>
    <property type="match status" value="1"/>
</dbReference>
<evidence type="ECO:0000256" key="2">
    <source>
        <dbReference type="ARBA" id="ARBA00022448"/>
    </source>
</evidence>
<keyword evidence="5" id="KW-0472">Membrane</keyword>
<dbReference type="Gene3D" id="3.40.190.10">
    <property type="entry name" value="Periplasmic binding protein-like II"/>
    <property type="match status" value="2"/>
</dbReference>
<dbReference type="InterPro" id="IPR044527">
    <property type="entry name" value="NrtA/CpmA_ABC-bd_dom"/>
</dbReference>
<evidence type="ECO:0000256" key="5">
    <source>
        <dbReference type="ARBA" id="ARBA00023136"/>
    </source>
</evidence>
<keyword evidence="4" id="KW-0997">Cell inner membrane</keyword>
<accession>A0A1A6C2U2</accession>
<sequence length="481" mass="52979">MRGMKRSGAFFLAGMERFGMVDSSAGGRTRLSLGKRPGDELEQRELTLGFVPLTDCAPLVVARELGLFADEHLDVTLSREPSWANIRDKVMMGALDGAQMLAGMPVASQLGITAVRRPLIAALSLGLSGNAITVSRRLFARLREQDEAALARRPCTADSLCALIDADRQAGRPPLTFAVVYPVSSHNYELRYWLAAAGIDPDRDVRIVVIPPPQMVARLRAGEIDGFCVGEPWNSVAVQGGHGHILMTSDQLWRHKPEKVLGVTQEWAERHPLTLRALVRALMRAGQWLDDPAHREQAARLLARSEYIGVKEASLRLPLGEQLVYDPGTPAVAHPDFNVFQRHAAMFPWRSHALWFITQLYRWGQVDTAHDMAAVAAAAYRPEYYREAAEALGWTYPRIDYKPEGLHAGDWQLAQAMPEPLSMGADVFFDGGRFDPHDPVGYLESFAVAAPRVTLETLRHMNQSRPSSAAHALGKAGDGTS</sequence>
<dbReference type="STRING" id="160660.BJI67_10300"/>
<comment type="subcellular location">
    <subcellularLocation>
        <location evidence="1">Endomembrane system</location>
    </subcellularLocation>
</comment>